<dbReference type="OrthoDB" id="290983at2157"/>
<name>A0A2I8VLR9_9EURY</name>
<dbReference type="EMBL" id="CP026309">
    <property type="protein sequence ID" value="AUV82835.1"/>
    <property type="molecule type" value="Genomic_DNA"/>
</dbReference>
<proteinExistence type="predicted"/>
<keyword evidence="3" id="KW-1185">Reference proteome</keyword>
<evidence type="ECO:0000313" key="2">
    <source>
        <dbReference type="EMBL" id="AUV82835.1"/>
    </source>
</evidence>
<evidence type="ECO:0000259" key="1">
    <source>
        <dbReference type="Pfam" id="PF26490"/>
    </source>
</evidence>
<sequence>MSDVVDGLEGDLRSNGISVEELSVEEGVDLTYLTAFPGSRINHQEMGRACNTFLDRAEAGEWSPRRVDATVLRSEDDVLGTWHIEPEWITAYTEYRFSDEDFSERVLDTLNHRREEVQS</sequence>
<dbReference type="InterPro" id="IPR058473">
    <property type="entry name" value="DUF8159"/>
</dbReference>
<organism evidence="2 3">
    <name type="scientific">Salinigranum rubrum</name>
    <dbReference type="NCBI Taxonomy" id="755307"/>
    <lineage>
        <taxon>Archaea</taxon>
        <taxon>Methanobacteriati</taxon>
        <taxon>Methanobacteriota</taxon>
        <taxon>Stenosarchaea group</taxon>
        <taxon>Halobacteria</taxon>
        <taxon>Halobacteriales</taxon>
        <taxon>Haloferacaceae</taxon>
        <taxon>Salinigranum</taxon>
    </lineage>
</organism>
<dbReference type="Proteomes" id="UP000236584">
    <property type="component" value="Chromosome"/>
</dbReference>
<gene>
    <name evidence="2" type="ORF">C2R22_15305</name>
</gene>
<accession>A0A2I8VLR9</accession>
<reference evidence="2 3" key="1">
    <citation type="submission" date="2018-01" db="EMBL/GenBank/DDBJ databases">
        <title>Complete genome sequence of Salinigranum rubrum GX10T, an extremely halophilic archaeon isolated from a marine solar saltern.</title>
        <authorList>
            <person name="Han S."/>
        </authorList>
    </citation>
    <scope>NUCLEOTIDE SEQUENCE [LARGE SCALE GENOMIC DNA]</scope>
    <source>
        <strain evidence="2 3">GX10</strain>
    </source>
</reference>
<evidence type="ECO:0000313" key="3">
    <source>
        <dbReference type="Proteomes" id="UP000236584"/>
    </source>
</evidence>
<dbReference type="KEGG" id="srub:C2R22_15305"/>
<dbReference type="AlphaFoldDB" id="A0A2I8VLR9"/>
<feature type="domain" description="DUF8159" evidence="1">
    <location>
        <begin position="4"/>
        <end position="115"/>
    </location>
</feature>
<dbReference type="Pfam" id="PF26490">
    <property type="entry name" value="DUF8159"/>
    <property type="match status" value="1"/>
</dbReference>
<dbReference type="GeneID" id="35593487"/>
<protein>
    <recommendedName>
        <fullName evidence="1">DUF8159 domain-containing protein</fullName>
    </recommendedName>
</protein>
<dbReference type="RefSeq" id="WP_103426524.1">
    <property type="nucleotide sequence ID" value="NZ_CP026309.1"/>
</dbReference>